<evidence type="ECO:0000313" key="4">
    <source>
        <dbReference type="Proteomes" id="UP000183275"/>
    </source>
</evidence>
<feature type="transmembrane region" description="Helical" evidence="2">
    <location>
        <begin position="124"/>
        <end position="148"/>
    </location>
</feature>
<evidence type="ECO:0000256" key="1">
    <source>
        <dbReference type="SAM" id="MobiDB-lite"/>
    </source>
</evidence>
<evidence type="ECO:0000256" key="2">
    <source>
        <dbReference type="SAM" id="Phobius"/>
    </source>
</evidence>
<dbReference type="Proteomes" id="UP000183275">
    <property type="component" value="Unassembled WGS sequence"/>
</dbReference>
<dbReference type="eggNOG" id="arCOG09068">
    <property type="taxonomic scope" value="Archaea"/>
</dbReference>
<dbReference type="OrthoDB" id="262791at2157"/>
<accession>A0A1I0QXU2</accession>
<name>A0A1I0QXU2_9EURY</name>
<proteinExistence type="predicted"/>
<keyword evidence="2" id="KW-0812">Transmembrane</keyword>
<protein>
    <submittedName>
        <fullName evidence="3">Uncharacterized protein</fullName>
    </submittedName>
</protein>
<keyword evidence="4" id="KW-1185">Reference proteome</keyword>
<gene>
    <name evidence="3" type="ORF">SAMN05216285_4129</name>
</gene>
<evidence type="ECO:0000313" key="3">
    <source>
        <dbReference type="EMBL" id="SEW32554.1"/>
    </source>
</evidence>
<dbReference type="RefSeq" id="WP_049990538.1">
    <property type="nucleotide sequence ID" value="NZ_FOIS01000006.1"/>
</dbReference>
<keyword evidence="2" id="KW-0472">Membrane</keyword>
<feature type="compositionally biased region" description="Low complexity" evidence="1">
    <location>
        <begin position="46"/>
        <end position="67"/>
    </location>
</feature>
<dbReference type="AlphaFoldDB" id="A0A1I0QXU2"/>
<feature type="region of interest" description="Disordered" evidence="1">
    <location>
        <begin position="36"/>
        <end position="67"/>
    </location>
</feature>
<reference evidence="4" key="1">
    <citation type="submission" date="2016-10" db="EMBL/GenBank/DDBJ databases">
        <authorList>
            <person name="Varghese N."/>
        </authorList>
    </citation>
    <scope>NUCLEOTIDE SEQUENCE [LARGE SCALE GENOMIC DNA]</scope>
    <source>
        <strain evidence="4">CGMCC 1.12284</strain>
    </source>
</reference>
<keyword evidence="2" id="KW-1133">Transmembrane helix</keyword>
<organism evidence="3 4">
    <name type="scientific">Natrinema salifodinae</name>
    <dbReference type="NCBI Taxonomy" id="1202768"/>
    <lineage>
        <taxon>Archaea</taxon>
        <taxon>Methanobacteriati</taxon>
        <taxon>Methanobacteriota</taxon>
        <taxon>Stenosarchaea group</taxon>
        <taxon>Halobacteria</taxon>
        <taxon>Halobacteriales</taxon>
        <taxon>Natrialbaceae</taxon>
        <taxon>Natrinema</taxon>
    </lineage>
</organism>
<sequence length="299" mass="31768">MKWRCAWCGKPHAENEPPCDECGHNAFEKAVVRASDANATDGDSGSGPESSTGAETTGTSTGTGTVDTGPDYVWTCPNCGREHVRNTPPCSRCGNPDLERVEQTYDGLERDLTAPTWFEVAKPYLPILAAIGLVIALFATGIVSPSILPGIGSPSPPDAPGDGDQKAGIDLEIAAAEIHERLDEERDESAARAYDDGLAAYAEYQNRAYVAVEFDDAEPDAADPGDFDHDCSEPPVDAPMIVSDLSVEDYPDEAAFADDVATALLSSRFGDEVRSGFDAEGIDVHVAPNDDLYVFYAAC</sequence>
<dbReference type="EMBL" id="FOIS01000006">
    <property type="protein sequence ID" value="SEW32554.1"/>
    <property type="molecule type" value="Genomic_DNA"/>
</dbReference>